<dbReference type="AlphaFoldDB" id="A0AAX3MW24"/>
<dbReference type="RefSeq" id="WP_047910908.1">
    <property type="nucleotide sequence ID" value="NZ_CP118101.1"/>
</dbReference>
<evidence type="ECO:0000313" key="3">
    <source>
        <dbReference type="Proteomes" id="UP001220962"/>
    </source>
</evidence>
<organism evidence="1 3">
    <name type="scientific">Paenibacillus urinalis</name>
    <dbReference type="NCBI Taxonomy" id="521520"/>
    <lineage>
        <taxon>Bacteria</taxon>
        <taxon>Bacillati</taxon>
        <taxon>Bacillota</taxon>
        <taxon>Bacilli</taxon>
        <taxon>Bacillales</taxon>
        <taxon>Paenibacillaceae</taxon>
        <taxon>Paenibacillus</taxon>
    </lineage>
</organism>
<proteinExistence type="predicted"/>
<dbReference type="EMBL" id="CP118101">
    <property type="protein sequence ID" value="WDH81482.1"/>
    <property type="molecule type" value="Genomic_DNA"/>
</dbReference>
<accession>A0AAX3MW24</accession>
<evidence type="ECO:0000313" key="2">
    <source>
        <dbReference type="EMBL" id="WDI01199.1"/>
    </source>
</evidence>
<evidence type="ECO:0000313" key="4">
    <source>
        <dbReference type="Proteomes" id="UP001221519"/>
    </source>
</evidence>
<dbReference type="EMBL" id="CP118108">
    <property type="protein sequence ID" value="WDI01199.1"/>
    <property type="molecule type" value="Genomic_DNA"/>
</dbReference>
<reference evidence="1 4" key="1">
    <citation type="submission" date="2023-02" db="EMBL/GenBank/DDBJ databases">
        <title>Pathogen: clinical or host-associated sample.</title>
        <authorList>
            <person name="Hergert J."/>
            <person name="Casey R."/>
            <person name="Wagner J."/>
            <person name="Young E.L."/>
            <person name="Oakeson K.F."/>
        </authorList>
    </citation>
    <scope>NUCLEOTIDE SEQUENCE</scope>
    <source>
        <strain evidence="2 4">2022CK-00829</strain>
        <strain evidence="1">2022CK-00830</strain>
    </source>
</reference>
<evidence type="ECO:0000313" key="1">
    <source>
        <dbReference type="EMBL" id="WDH81482.1"/>
    </source>
</evidence>
<protein>
    <submittedName>
        <fullName evidence="1">Uncharacterized protein</fullName>
    </submittedName>
</protein>
<keyword evidence="4" id="KW-1185">Reference proteome</keyword>
<name>A0AAX3MW24_9BACL</name>
<sequence length="73" mass="8170">MNRRVTRSIAILTICGFILTNITGCTLTPSQETINLQLIEPAESDLPVIDEVYRRSVGDEVYSKPSNEETFLP</sequence>
<dbReference type="Proteomes" id="UP001221519">
    <property type="component" value="Chromosome"/>
</dbReference>
<dbReference type="Proteomes" id="UP001220962">
    <property type="component" value="Chromosome"/>
</dbReference>
<gene>
    <name evidence="1" type="ORF">PUW23_18390</name>
    <name evidence="2" type="ORF">PUW25_18230</name>
</gene>